<dbReference type="InterPro" id="IPR032795">
    <property type="entry name" value="DUF3741-assoc"/>
</dbReference>
<dbReference type="PANTHER" id="PTHR46836:SF8">
    <property type="entry name" value="AFADIN"/>
    <property type="match status" value="1"/>
</dbReference>
<feature type="domain" description="DUF3741" evidence="2">
    <location>
        <begin position="262"/>
        <end position="306"/>
    </location>
</feature>
<keyword evidence="6" id="KW-1185">Reference proteome</keyword>
<feature type="region of interest" description="Disordered" evidence="1">
    <location>
        <begin position="311"/>
        <end position="395"/>
    </location>
</feature>
<dbReference type="InterPro" id="IPR025486">
    <property type="entry name" value="DUF4378"/>
</dbReference>
<feature type="domain" description="DUF3741" evidence="4">
    <location>
        <begin position="165"/>
        <end position="182"/>
    </location>
</feature>
<evidence type="ECO:0008006" key="7">
    <source>
        <dbReference type="Google" id="ProtNLM"/>
    </source>
</evidence>
<evidence type="ECO:0000313" key="5">
    <source>
        <dbReference type="EMBL" id="KAK8953290.1"/>
    </source>
</evidence>
<dbReference type="InterPro" id="IPR022212">
    <property type="entry name" value="DUF3741"/>
</dbReference>
<evidence type="ECO:0000256" key="1">
    <source>
        <dbReference type="SAM" id="MobiDB-lite"/>
    </source>
</evidence>
<feature type="domain" description="DUF4378" evidence="3">
    <location>
        <begin position="809"/>
        <end position="961"/>
    </location>
</feature>
<accession>A0ABR2LWN3</accession>
<evidence type="ECO:0000259" key="2">
    <source>
        <dbReference type="Pfam" id="PF12552"/>
    </source>
</evidence>
<dbReference type="PANTHER" id="PTHR46836">
    <property type="entry name" value="AFADIN"/>
    <property type="match status" value="1"/>
</dbReference>
<name>A0ABR2LWN3_9ASPA</name>
<protein>
    <recommendedName>
        <fullName evidence="7">DUF4378 domain-containing protein</fullName>
    </recommendedName>
</protein>
<evidence type="ECO:0000313" key="6">
    <source>
        <dbReference type="Proteomes" id="UP001412067"/>
    </source>
</evidence>
<comment type="caution">
    <text evidence="5">The sequence shown here is derived from an EMBL/GenBank/DDBJ whole genome shotgun (WGS) entry which is preliminary data.</text>
</comment>
<reference evidence="5 6" key="1">
    <citation type="journal article" date="2022" name="Nat. Plants">
        <title>Genomes of leafy and leafless Platanthera orchids illuminate the evolution of mycoheterotrophy.</title>
        <authorList>
            <person name="Li M.H."/>
            <person name="Liu K.W."/>
            <person name="Li Z."/>
            <person name="Lu H.C."/>
            <person name="Ye Q.L."/>
            <person name="Zhang D."/>
            <person name="Wang J.Y."/>
            <person name="Li Y.F."/>
            <person name="Zhong Z.M."/>
            <person name="Liu X."/>
            <person name="Yu X."/>
            <person name="Liu D.K."/>
            <person name="Tu X.D."/>
            <person name="Liu B."/>
            <person name="Hao Y."/>
            <person name="Liao X.Y."/>
            <person name="Jiang Y.T."/>
            <person name="Sun W.H."/>
            <person name="Chen J."/>
            <person name="Chen Y.Q."/>
            <person name="Ai Y."/>
            <person name="Zhai J.W."/>
            <person name="Wu S.S."/>
            <person name="Zhou Z."/>
            <person name="Hsiao Y.Y."/>
            <person name="Wu W.L."/>
            <person name="Chen Y.Y."/>
            <person name="Lin Y.F."/>
            <person name="Hsu J.L."/>
            <person name="Li C.Y."/>
            <person name="Wang Z.W."/>
            <person name="Zhao X."/>
            <person name="Zhong W.Y."/>
            <person name="Ma X.K."/>
            <person name="Ma L."/>
            <person name="Huang J."/>
            <person name="Chen G.Z."/>
            <person name="Huang M.Z."/>
            <person name="Huang L."/>
            <person name="Peng D.H."/>
            <person name="Luo Y.B."/>
            <person name="Zou S.Q."/>
            <person name="Chen S.P."/>
            <person name="Lan S."/>
            <person name="Tsai W.C."/>
            <person name="Van de Peer Y."/>
            <person name="Liu Z.J."/>
        </authorList>
    </citation>
    <scope>NUCLEOTIDE SEQUENCE [LARGE SCALE GENOMIC DNA]</scope>
    <source>
        <strain evidence="5">Lor288</strain>
    </source>
</reference>
<evidence type="ECO:0000259" key="4">
    <source>
        <dbReference type="Pfam" id="PF14383"/>
    </source>
</evidence>
<dbReference type="EMBL" id="JBBWWR010000014">
    <property type="protein sequence ID" value="KAK8953290.1"/>
    <property type="molecule type" value="Genomic_DNA"/>
</dbReference>
<organism evidence="5 6">
    <name type="scientific">Platanthera guangdongensis</name>
    <dbReference type="NCBI Taxonomy" id="2320717"/>
    <lineage>
        <taxon>Eukaryota</taxon>
        <taxon>Viridiplantae</taxon>
        <taxon>Streptophyta</taxon>
        <taxon>Embryophyta</taxon>
        <taxon>Tracheophyta</taxon>
        <taxon>Spermatophyta</taxon>
        <taxon>Magnoliopsida</taxon>
        <taxon>Liliopsida</taxon>
        <taxon>Asparagales</taxon>
        <taxon>Orchidaceae</taxon>
        <taxon>Orchidoideae</taxon>
        <taxon>Orchideae</taxon>
        <taxon>Orchidinae</taxon>
        <taxon>Platanthera</taxon>
    </lineage>
</organism>
<proteinExistence type="predicted"/>
<sequence>MKVVAQAFRGKARLSAAAAIGGEQASWNYNWEQRPPRLRSGGRVAIRRACELENAIWRSCDQAIRCEQSHNDKQAGGGRSDEQMLCLELCGKHDKRDRYRHQAVDPRQTAAEFYKSIEIDWQHEEEEGEGIGIDFKGSSSKKKTRAPIRCTLAEEMSIEKQIKRSSPNVIARLMGLDTLPSPEFLKSQKEVSSCSQKVSSKELQKLTGHGNCLLQTRNDEHEECKDVFEVKEEPKVENHKNQGSHKEIENLKKSEMDMAFIRQSFINAKRLSTDEKLQRSKEFDDALEVLESNKDLFLKLLQEPHSLFSKHLQNHDHSPPPPHASYTSPRDCPMASHESPSRSEIKVGRYPKLKSSDLQPMRKHTAKSKGHPFREPMCSLPDKSSDPIEDSSPPTQIVILKPGLAYALKVERTARSVKYVEDSKYDVINYGKFSKEEIMDLYQEERDQQKFQMLENMRLRTKHTAELAKNVTQQMRNSSATGRKTLVPKYGMYAQNDDPRPMPRVKDAKNSLSSYWTNDNVHDYGKCRIPLPSCAFQSTVDLEARKHLSEQRRLSHHLQGIGLSLRASNTLSEMLALSDKEISKTSRNTSVVKKACPLGISSKDGWKDGFSRNLARSKSLPASSLEYRNLQHNSRSGIVGCKSRHMPKNIHNFGSGAVLDNDQINPKCSLKNLGDHPSRSKLHSDVEGNKLPILEIHASSDRGRDALLPPHFSKSVAISPTSYKEADQPSPVSVLDLSPTDEKSTSGCFKRIGEDLQELRRQLQLLKFDTENNFPEEIKAFISGDEDAAEPFSQFGDIHQSFRDEEDRDYSYLLDILIDSGIMKSEKSGVFGACHLEEFPVGVDAFDRLEKKYKSVMSWSMSERKLLFDLVNSTVADIAVMPFMNIMRTWVNPRLSWQSKMSHEGIVEEIWQAVVKRRKEAGSCYSEEELISLKWFNFGSGESEVVGRELENLLSENLMDELVEELLYIG</sequence>
<dbReference type="Pfam" id="PF14383">
    <property type="entry name" value="VARLMGL"/>
    <property type="match status" value="1"/>
</dbReference>
<gene>
    <name evidence="5" type="ORF">KSP40_PGU016967</name>
</gene>
<feature type="compositionally biased region" description="Basic residues" evidence="1">
    <location>
        <begin position="361"/>
        <end position="371"/>
    </location>
</feature>
<feature type="region of interest" description="Disordered" evidence="1">
    <location>
        <begin position="719"/>
        <end position="739"/>
    </location>
</feature>
<evidence type="ECO:0000259" key="3">
    <source>
        <dbReference type="Pfam" id="PF14309"/>
    </source>
</evidence>
<dbReference type="Proteomes" id="UP001412067">
    <property type="component" value="Unassembled WGS sequence"/>
</dbReference>
<dbReference type="Pfam" id="PF12552">
    <property type="entry name" value="DUF3741"/>
    <property type="match status" value="1"/>
</dbReference>
<dbReference type="Pfam" id="PF14309">
    <property type="entry name" value="DUF4378"/>
    <property type="match status" value="1"/>
</dbReference>